<dbReference type="PANTHER" id="PTHR21180:SF32">
    <property type="entry name" value="ENDONUCLEASE_EXONUCLEASE_PHOSPHATASE FAMILY DOMAIN-CONTAINING PROTEIN 1"/>
    <property type="match status" value="1"/>
</dbReference>
<dbReference type="Gene3D" id="3.10.560.10">
    <property type="entry name" value="Outer membrane lipoprotein wza domain like"/>
    <property type="match status" value="1"/>
</dbReference>
<feature type="transmembrane region" description="Helical" evidence="1">
    <location>
        <begin position="7"/>
        <end position="26"/>
    </location>
</feature>
<dbReference type="Pfam" id="PF10531">
    <property type="entry name" value="SLBB"/>
    <property type="match status" value="1"/>
</dbReference>
<evidence type="ECO:0000313" key="4">
    <source>
        <dbReference type="Proteomes" id="UP000237947"/>
    </source>
</evidence>
<evidence type="ECO:0000313" key="3">
    <source>
        <dbReference type="EMBL" id="AVM42335.1"/>
    </source>
</evidence>
<dbReference type="Pfam" id="PF12836">
    <property type="entry name" value="HHH_3"/>
    <property type="match status" value="1"/>
</dbReference>
<dbReference type="EMBL" id="CP027226">
    <property type="protein sequence ID" value="AVM42335.1"/>
    <property type="molecule type" value="Genomic_DNA"/>
</dbReference>
<dbReference type="PANTHER" id="PTHR21180">
    <property type="entry name" value="ENDONUCLEASE/EXONUCLEASE/PHOSPHATASE FAMILY DOMAIN-CONTAINING PROTEIN 1"/>
    <property type="match status" value="1"/>
</dbReference>
<evidence type="ECO:0000259" key="2">
    <source>
        <dbReference type="SMART" id="SM00278"/>
    </source>
</evidence>
<dbReference type="GO" id="GO:0015627">
    <property type="term" value="C:type II protein secretion system complex"/>
    <property type="evidence" value="ECO:0007669"/>
    <property type="project" value="TreeGrafter"/>
</dbReference>
<accession>A0A2S0KMS3</accession>
<name>A0A2S0KMS3_9FIRM</name>
<protein>
    <recommendedName>
        <fullName evidence="2">Helix-hairpin-helix DNA-binding motif class 1 domain-containing protein</fullName>
    </recommendedName>
</protein>
<dbReference type="InterPro" id="IPR004509">
    <property type="entry name" value="Competence_ComEA_HhH"/>
</dbReference>
<dbReference type="SUPFAM" id="SSF142984">
    <property type="entry name" value="Nqo1 middle domain-like"/>
    <property type="match status" value="1"/>
</dbReference>
<gene>
    <name evidence="3" type="ORF">C5Q98_03420</name>
</gene>
<dbReference type="AlphaFoldDB" id="A0A2S0KMS3"/>
<dbReference type="RefSeq" id="WP_106012318.1">
    <property type="nucleotide sequence ID" value="NZ_CP027226.1"/>
</dbReference>
<keyword evidence="1" id="KW-0472">Membrane</keyword>
<organism evidence="3 4">
    <name type="scientific">Fastidiosipila sanguinis</name>
    <dbReference type="NCBI Taxonomy" id="236753"/>
    <lineage>
        <taxon>Bacteria</taxon>
        <taxon>Bacillati</taxon>
        <taxon>Bacillota</taxon>
        <taxon>Clostridia</taxon>
        <taxon>Eubacteriales</taxon>
        <taxon>Oscillospiraceae</taxon>
        <taxon>Fastidiosipila</taxon>
    </lineage>
</organism>
<dbReference type="OrthoDB" id="9790239at2"/>
<dbReference type="SUPFAM" id="SSF47781">
    <property type="entry name" value="RuvA domain 2-like"/>
    <property type="match status" value="1"/>
</dbReference>
<dbReference type="InterPro" id="IPR051675">
    <property type="entry name" value="Endo/Exo/Phosphatase_dom_1"/>
</dbReference>
<dbReference type="GO" id="GO:0006281">
    <property type="term" value="P:DNA repair"/>
    <property type="evidence" value="ECO:0007669"/>
    <property type="project" value="InterPro"/>
</dbReference>
<dbReference type="InterPro" id="IPR010994">
    <property type="entry name" value="RuvA_2-like"/>
</dbReference>
<sequence length="229" mass="25327">MKSSVKFWISNLAFITAFIIGVLFFIQKNSSEDLLIRAEGNSSKINGNYELTDSDSTDISKDVSEQANVPEKEVESVSKKYPIYITGEINNPGIYHVTENTYVYEVVEMAGGFTEEAAESYINLAAKVSLESHIYVPNINDSEIEILSNLSSNSNSIGSENNTSNNNLVNINTASIKELKTLPGIGQAMAERIINYRKESGVFKSIEELMNISGIKETKFNSIKELITT</sequence>
<dbReference type="InterPro" id="IPR003583">
    <property type="entry name" value="Hlx-hairpin-Hlx_DNA-bd_motif"/>
</dbReference>
<keyword evidence="1" id="KW-0812">Transmembrane</keyword>
<proteinExistence type="predicted"/>
<feature type="domain" description="Helix-hairpin-helix DNA-binding motif class 1" evidence="2">
    <location>
        <begin position="207"/>
        <end position="226"/>
    </location>
</feature>
<dbReference type="InterPro" id="IPR019554">
    <property type="entry name" value="Soluble_ligand-bd"/>
</dbReference>
<feature type="domain" description="Helix-hairpin-helix DNA-binding motif class 1" evidence="2">
    <location>
        <begin position="177"/>
        <end position="196"/>
    </location>
</feature>
<reference evidence="4" key="1">
    <citation type="submission" date="2018-02" db="EMBL/GenBank/DDBJ databases">
        <authorList>
            <person name="Holder M.E."/>
            <person name="Ajami N.J."/>
            <person name="Petrosino J.F."/>
        </authorList>
    </citation>
    <scope>NUCLEOTIDE SEQUENCE [LARGE SCALE GENOMIC DNA]</scope>
    <source>
        <strain evidence="4">CCUG 47711</strain>
    </source>
</reference>
<dbReference type="Proteomes" id="UP000237947">
    <property type="component" value="Chromosome"/>
</dbReference>
<dbReference type="SMART" id="SM00278">
    <property type="entry name" value="HhH1"/>
    <property type="match status" value="2"/>
</dbReference>
<keyword evidence="4" id="KW-1185">Reference proteome</keyword>
<evidence type="ECO:0000256" key="1">
    <source>
        <dbReference type="SAM" id="Phobius"/>
    </source>
</evidence>
<dbReference type="NCBIfam" id="TIGR00426">
    <property type="entry name" value="competence protein ComEA helix-hairpin-helix repeat region"/>
    <property type="match status" value="1"/>
</dbReference>
<dbReference type="Gene3D" id="1.10.150.310">
    <property type="entry name" value="Tex RuvX-like domain-like"/>
    <property type="match status" value="1"/>
</dbReference>
<dbReference type="GO" id="GO:0015628">
    <property type="term" value="P:protein secretion by the type II secretion system"/>
    <property type="evidence" value="ECO:0007669"/>
    <property type="project" value="TreeGrafter"/>
</dbReference>
<dbReference type="GO" id="GO:0003677">
    <property type="term" value="F:DNA binding"/>
    <property type="evidence" value="ECO:0007669"/>
    <property type="project" value="InterPro"/>
</dbReference>
<keyword evidence="1" id="KW-1133">Transmembrane helix</keyword>
<dbReference type="KEGG" id="fsa:C5Q98_03420"/>